<comment type="pathway">
    <text evidence="2 9">Amino-acid biosynthesis; L-tryptophan biosynthesis; L-tryptophan from chorismate: step 4/5.</text>
</comment>
<evidence type="ECO:0000259" key="10">
    <source>
        <dbReference type="Pfam" id="PF00218"/>
    </source>
</evidence>
<dbReference type="EC" id="4.1.1.48" evidence="9"/>
<dbReference type="InterPro" id="IPR013785">
    <property type="entry name" value="Aldolase_TIM"/>
</dbReference>
<dbReference type="InterPro" id="IPR045186">
    <property type="entry name" value="Indole-3-glycerol_P_synth"/>
</dbReference>
<dbReference type="InterPro" id="IPR011060">
    <property type="entry name" value="RibuloseP-bd_barrel"/>
</dbReference>
<reference evidence="12" key="1">
    <citation type="submission" date="2017-01" db="EMBL/GenBank/DDBJ databases">
        <authorList>
            <person name="Varghese N."/>
            <person name="Submissions S."/>
        </authorList>
    </citation>
    <scope>NUCLEOTIDE SEQUENCE [LARGE SCALE GENOMIC DNA]</scope>
    <source>
        <strain evidence="12">DSM 23127</strain>
    </source>
</reference>
<dbReference type="SUPFAM" id="SSF51366">
    <property type="entry name" value="Ribulose-phoshate binding barrel"/>
    <property type="match status" value="1"/>
</dbReference>
<dbReference type="PROSITE" id="PS00614">
    <property type="entry name" value="IGPS"/>
    <property type="match status" value="1"/>
</dbReference>
<dbReference type="FunFam" id="3.20.20.70:FF:000024">
    <property type="entry name" value="Indole-3-glycerol phosphate synthase"/>
    <property type="match status" value="1"/>
</dbReference>
<name>A0A1N7JHP1_9BACI</name>
<dbReference type="CDD" id="cd00331">
    <property type="entry name" value="IGPS"/>
    <property type="match status" value="1"/>
</dbReference>
<dbReference type="NCBIfam" id="NF001377">
    <property type="entry name" value="PRK00278.2-4"/>
    <property type="match status" value="1"/>
</dbReference>
<dbReference type="PANTHER" id="PTHR22854">
    <property type="entry name" value="TRYPTOPHAN BIOSYNTHESIS PROTEIN"/>
    <property type="match status" value="1"/>
</dbReference>
<feature type="domain" description="Indole-3-glycerol phosphate synthase" evidence="10">
    <location>
        <begin position="14"/>
        <end position="246"/>
    </location>
</feature>
<dbReference type="HAMAP" id="MF_00134_B">
    <property type="entry name" value="IGPS_B"/>
    <property type="match status" value="1"/>
</dbReference>
<comment type="catalytic activity">
    <reaction evidence="1 9">
        <text>1-(2-carboxyphenylamino)-1-deoxy-D-ribulose 5-phosphate + H(+) = (1S,2R)-1-C-(indol-3-yl)glycerol 3-phosphate + CO2 + H2O</text>
        <dbReference type="Rhea" id="RHEA:23476"/>
        <dbReference type="ChEBI" id="CHEBI:15377"/>
        <dbReference type="ChEBI" id="CHEBI:15378"/>
        <dbReference type="ChEBI" id="CHEBI:16526"/>
        <dbReference type="ChEBI" id="CHEBI:58613"/>
        <dbReference type="ChEBI" id="CHEBI:58866"/>
        <dbReference type="EC" id="4.1.1.48"/>
    </reaction>
</comment>
<dbReference type="AlphaFoldDB" id="A0A1N7JHP1"/>
<dbReference type="RefSeq" id="WP_076559059.1">
    <property type="nucleotide sequence ID" value="NZ_FTOC01000006.1"/>
</dbReference>
<keyword evidence="8 9" id="KW-0456">Lyase</keyword>
<keyword evidence="6 9" id="KW-0822">Tryptophan biosynthesis</keyword>
<keyword evidence="7 9" id="KW-0057">Aromatic amino acid biosynthesis</keyword>
<evidence type="ECO:0000256" key="4">
    <source>
        <dbReference type="ARBA" id="ARBA00022605"/>
    </source>
</evidence>
<accession>A0A1N7JHP1</accession>
<dbReference type="Proteomes" id="UP000187608">
    <property type="component" value="Unassembled WGS sequence"/>
</dbReference>
<evidence type="ECO:0000313" key="12">
    <source>
        <dbReference type="Proteomes" id="UP000187608"/>
    </source>
</evidence>
<evidence type="ECO:0000256" key="8">
    <source>
        <dbReference type="ARBA" id="ARBA00023239"/>
    </source>
</evidence>
<evidence type="ECO:0000256" key="3">
    <source>
        <dbReference type="ARBA" id="ARBA00008737"/>
    </source>
</evidence>
<keyword evidence="4 9" id="KW-0028">Amino-acid biosynthesis</keyword>
<dbReference type="PANTHER" id="PTHR22854:SF2">
    <property type="entry name" value="INDOLE-3-GLYCEROL-PHOSPHATE SYNTHASE"/>
    <property type="match status" value="1"/>
</dbReference>
<dbReference type="GO" id="GO:0004425">
    <property type="term" value="F:indole-3-glycerol-phosphate synthase activity"/>
    <property type="evidence" value="ECO:0007669"/>
    <property type="project" value="UniProtKB-UniRule"/>
</dbReference>
<evidence type="ECO:0000256" key="1">
    <source>
        <dbReference type="ARBA" id="ARBA00001633"/>
    </source>
</evidence>
<keyword evidence="12" id="KW-1185">Reference proteome</keyword>
<evidence type="ECO:0000256" key="5">
    <source>
        <dbReference type="ARBA" id="ARBA00022793"/>
    </source>
</evidence>
<dbReference type="InterPro" id="IPR001468">
    <property type="entry name" value="Indole-3-GlycerolPSynthase_CS"/>
</dbReference>
<dbReference type="GO" id="GO:0004640">
    <property type="term" value="F:phosphoribosylanthranilate isomerase activity"/>
    <property type="evidence" value="ECO:0007669"/>
    <property type="project" value="TreeGrafter"/>
</dbReference>
<dbReference type="NCBIfam" id="NF001375">
    <property type="entry name" value="PRK00278.2-2"/>
    <property type="match status" value="1"/>
</dbReference>
<dbReference type="InterPro" id="IPR013798">
    <property type="entry name" value="Indole-3-glycerol_P_synth_dom"/>
</dbReference>
<evidence type="ECO:0000256" key="9">
    <source>
        <dbReference type="HAMAP-Rule" id="MF_00134"/>
    </source>
</evidence>
<protein>
    <recommendedName>
        <fullName evidence="9">Indole-3-glycerol phosphate synthase</fullName>
        <shortName evidence="9">IGPS</shortName>
        <ecNumber evidence="9">4.1.1.48</ecNumber>
    </recommendedName>
</protein>
<dbReference type="STRING" id="570947.SAMN05421687_10636"/>
<dbReference type="EMBL" id="FTOC01000006">
    <property type="protein sequence ID" value="SIS48771.1"/>
    <property type="molecule type" value="Genomic_DNA"/>
</dbReference>
<keyword evidence="5 9" id="KW-0210">Decarboxylase</keyword>
<gene>
    <name evidence="9" type="primary">trpC</name>
    <name evidence="11" type="ORF">SAMN05421687_10636</name>
</gene>
<comment type="similarity">
    <text evidence="3 9">Belongs to the TrpC family.</text>
</comment>
<evidence type="ECO:0000256" key="6">
    <source>
        <dbReference type="ARBA" id="ARBA00022822"/>
    </source>
</evidence>
<dbReference type="OrthoDB" id="9804217at2"/>
<dbReference type="Gene3D" id="3.20.20.70">
    <property type="entry name" value="Aldolase class I"/>
    <property type="match status" value="1"/>
</dbReference>
<evidence type="ECO:0000256" key="7">
    <source>
        <dbReference type="ARBA" id="ARBA00023141"/>
    </source>
</evidence>
<proteinExistence type="inferred from homology"/>
<sequence length="252" mass="27775">MLSRILEVKKEEISRLTLPEERGRETVPFAESLRKGVPSGLIAEVKKASPSKGLIREDFDPVAIAKAYEAGGARAISVLTDRSFFQGAHEYLTAVKQQVSLPVLRKDFIIDSLQVQESKRIGADAILLIGEAMEAEQLKVLYDEAYSLGMEVLVEVHALETLKRILDIFTPQVIGVNNRDLNTFETSLEQTSVIASHVPEEALLVSESGIYKNEDLLEVKRAGAEAVLVGESLMRETDVEAAVRRLLKGETS</sequence>
<evidence type="ECO:0000313" key="11">
    <source>
        <dbReference type="EMBL" id="SIS48771.1"/>
    </source>
</evidence>
<dbReference type="Pfam" id="PF00218">
    <property type="entry name" value="IGPS"/>
    <property type="match status" value="1"/>
</dbReference>
<dbReference type="UniPathway" id="UPA00035">
    <property type="reaction ID" value="UER00043"/>
</dbReference>
<evidence type="ECO:0000256" key="2">
    <source>
        <dbReference type="ARBA" id="ARBA00004696"/>
    </source>
</evidence>
<dbReference type="GO" id="GO:0000162">
    <property type="term" value="P:L-tryptophan biosynthetic process"/>
    <property type="evidence" value="ECO:0007669"/>
    <property type="project" value="UniProtKB-UniRule"/>
</dbReference>
<organism evidence="11 12">
    <name type="scientific">Salimicrobium flavidum</name>
    <dbReference type="NCBI Taxonomy" id="570947"/>
    <lineage>
        <taxon>Bacteria</taxon>
        <taxon>Bacillati</taxon>
        <taxon>Bacillota</taxon>
        <taxon>Bacilli</taxon>
        <taxon>Bacillales</taxon>
        <taxon>Bacillaceae</taxon>
        <taxon>Salimicrobium</taxon>
    </lineage>
</organism>